<gene>
    <name evidence="1" type="ORF">GCM10022233_52100</name>
</gene>
<reference evidence="2" key="1">
    <citation type="journal article" date="2019" name="Int. J. Syst. Evol. Microbiol.">
        <title>The Global Catalogue of Microorganisms (GCM) 10K type strain sequencing project: providing services to taxonomists for standard genome sequencing and annotation.</title>
        <authorList>
            <consortium name="The Broad Institute Genomics Platform"/>
            <consortium name="The Broad Institute Genome Sequencing Center for Infectious Disease"/>
            <person name="Wu L."/>
            <person name="Ma J."/>
        </authorList>
    </citation>
    <scope>NUCLEOTIDE SEQUENCE [LARGE SCALE GENOMIC DNA]</scope>
    <source>
        <strain evidence="2">JCM 16925</strain>
    </source>
</reference>
<accession>A0ABP7VKY5</accession>
<protein>
    <submittedName>
        <fullName evidence="1">Uncharacterized protein</fullName>
    </submittedName>
</protein>
<proteinExistence type="predicted"/>
<dbReference type="EMBL" id="BAAAZY010000012">
    <property type="protein sequence ID" value="GAA4069526.1"/>
    <property type="molecule type" value="Genomic_DNA"/>
</dbReference>
<evidence type="ECO:0000313" key="2">
    <source>
        <dbReference type="Proteomes" id="UP001499984"/>
    </source>
</evidence>
<keyword evidence="2" id="KW-1185">Reference proteome</keyword>
<dbReference type="Proteomes" id="UP001499984">
    <property type="component" value="Unassembled WGS sequence"/>
</dbReference>
<sequence>MAVLIDQGLHVRQRQVQGLLTEVPEHDGGHGSLVLRRQRHVGAGHGNGSWHAQLPGDFIA</sequence>
<name>A0ABP7VKY5_9ACTN</name>
<evidence type="ECO:0000313" key="1">
    <source>
        <dbReference type="EMBL" id="GAA4069526.1"/>
    </source>
</evidence>
<organism evidence="1 2">
    <name type="scientific">Streptomyces shaanxiensis</name>
    <dbReference type="NCBI Taxonomy" id="653357"/>
    <lineage>
        <taxon>Bacteria</taxon>
        <taxon>Bacillati</taxon>
        <taxon>Actinomycetota</taxon>
        <taxon>Actinomycetes</taxon>
        <taxon>Kitasatosporales</taxon>
        <taxon>Streptomycetaceae</taxon>
        <taxon>Streptomyces</taxon>
    </lineage>
</organism>
<comment type="caution">
    <text evidence="1">The sequence shown here is derived from an EMBL/GenBank/DDBJ whole genome shotgun (WGS) entry which is preliminary data.</text>
</comment>